<dbReference type="EMBL" id="BGPR01000050">
    <property type="protein sequence ID" value="GBL86733.1"/>
    <property type="molecule type" value="Genomic_DNA"/>
</dbReference>
<dbReference type="CDD" id="cd00087">
    <property type="entry name" value="FReD"/>
    <property type="match status" value="1"/>
</dbReference>
<dbReference type="SUPFAM" id="SSF56496">
    <property type="entry name" value="Fibrinogen C-terminal domain-like"/>
    <property type="match status" value="1"/>
</dbReference>
<proteinExistence type="predicted"/>
<dbReference type="OrthoDB" id="10072423at2759"/>
<dbReference type="InterPro" id="IPR002181">
    <property type="entry name" value="Fibrinogen_a/b/g_C_dom"/>
</dbReference>
<dbReference type="PANTHER" id="PTHR19143">
    <property type="entry name" value="FIBRINOGEN/TENASCIN/ANGIOPOEITIN"/>
    <property type="match status" value="1"/>
</dbReference>
<evidence type="ECO:0000313" key="3">
    <source>
        <dbReference type="Proteomes" id="UP000499080"/>
    </source>
</evidence>
<comment type="caution">
    <text evidence="2">The sequence shown here is derived from an EMBL/GenBank/DDBJ whole genome shotgun (WGS) entry which is preliminary data.</text>
</comment>
<name>A0A4Y2B3V4_ARAVE</name>
<accession>A0A4Y2B3V4</accession>
<feature type="domain" description="Fibrinogen C-terminal" evidence="1">
    <location>
        <begin position="117"/>
        <end position="340"/>
    </location>
</feature>
<dbReference type="Pfam" id="PF00147">
    <property type="entry name" value="Fibrinogen_C"/>
    <property type="match status" value="1"/>
</dbReference>
<dbReference type="InterPro" id="IPR036056">
    <property type="entry name" value="Fibrinogen-like_C"/>
</dbReference>
<dbReference type="InterPro" id="IPR050373">
    <property type="entry name" value="Fibrinogen_C-term_domain"/>
</dbReference>
<dbReference type="PROSITE" id="PS51406">
    <property type="entry name" value="FIBRINOGEN_C_2"/>
    <property type="match status" value="1"/>
</dbReference>
<organism evidence="2 3">
    <name type="scientific">Araneus ventricosus</name>
    <name type="common">Orbweaver spider</name>
    <name type="synonym">Epeira ventricosa</name>
    <dbReference type="NCBI Taxonomy" id="182803"/>
    <lineage>
        <taxon>Eukaryota</taxon>
        <taxon>Metazoa</taxon>
        <taxon>Ecdysozoa</taxon>
        <taxon>Arthropoda</taxon>
        <taxon>Chelicerata</taxon>
        <taxon>Arachnida</taxon>
        <taxon>Araneae</taxon>
        <taxon>Araneomorphae</taxon>
        <taxon>Entelegynae</taxon>
        <taxon>Araneoidea</taxon>
        <taxon>Araneidae</taxon>
        <taxon>Araneus</taxon>
    </lineage>
</organism>
<dbReference type="Gene3D" id="3.90.215.10">
    <property type="entry name" value="Gamma Fibrinogen, chain A, domain 1"/>
    <property type="match status" value="1"/>
</dbReference>
<dbReference type="AlphaFoldDB" id="A0A4Y2B3V4"/>
<evidence type="ECO:0000313" key="2">
    <source>
        <dbReference type="EMBL" id="GBL86733.1"/>
    </source>
</evidence>
<protein>
    <submittedName>
        <fullName evidence="2">Techylectin-5A</fullName>
    </submittedName>
</protein>
<sequence>MAAPARSEIPNRSNVLTAAKTFVTTGSPPNRHSCCHGIRHGDTGLRSVTTAAFGVKLSAGAINSLWLCLKHDKEIGEVSVVEAERLCESLNLRYISKMEGAATNKTDSSNLQIDQQGPKHEKPMDCAELMENGVNESGVYTIYPRSRLSRCKSMDVYCDMQTDGGGWTVIQRRGQYGNGEDYFVKRWKEYKEGFGNMNKEFWLGNDNIHVITNQEHYSVRMDMTNESGKSAFTRYENFWIENEEAKYKLHISDGSGPGGDAISNHDGYAFYAVDQANHADDVKSTRSGGWWRNNKKTSSLNGLNLYKTNKVVSEDGINWDTFGGFKTSLKATEIKVRHKNFQGSPENVTKP</sequence>
<keyword evidence="3" id="KW-1185">Reference proteome</keyword>
<reference evidence="2 3" key="1">
    <citation type="journal article" date="2019" name="Sci. Rep.">
        <title>Orb-weaving spider Araneus ventricosus genome elucidates the spidroin gene catalogue.</title>
        <authorList>
            <person name="Kono N."/>
            <person name="Nakamura H."/>
            <person name="Ohtoshi R."/>
            <person name="Moran D.A.P."/>
            <person name="Shinohara A."/>
            <person name="Yoshida Y."/>
            <person name="Fujiwara M."/>
            <person name="Mori M."/>
            <person name="Tomita M."/>
            <person name="Arakawa K."/>
        </authorList>
    </citation>
    <scope>NUCLEOTIDE SEQUENCE [LARGE SCALE GENOMIC DNA]</scope>
</reference>
<dbReference type="InterPro" id="IPR014716">
    <property type="entry name" value="Fibrinogen_a/b/g_C_1"/>
</dbReference>
<dbReference type="NCBIfam" id="NF040941">
    <property type="entry name" value="GGGWT_bact"/>
    <property type="match status" value="1"/>
</dbReference>
<gene>
    <name evidence="2" type="primary">TL5A_28</name>
    <name evidence="2" type="ORF">AVEN_95984_1</name>
</gene>
<dbReference type="Proteomes" id="UP000499080">
    <property type="component" value="Unassembled WGS sequence"/>
</dbReference>
<dbReference type="GO" id="GO:0005615">
    <property type="term" value="C:extracellular space"/>
    <property type="evidence" value="ECO:0007669"/>
    <property type="project" value="TreeGrafter"/>
</dbReference>
<evidence type="ECO:0000259" key="1">
    <source>
        <dbReference type="PROSITE" id="PS51406"/>
    </source>
</evidence>
<dbReference type="SMART" id="SM00186">
    <property type="entry name" value="FBG"/>
    <property type="match status" value="1"/>
</dbReference>